<dbReference type="GO" id="GO:0016740">
    <property type="term" value="F:transferase activity"/>
    <property type="evidence" value="ECO:0007669"/>
    <property type="project" value="UniProtKB-KW"/>
</dbReference>
<evidence type="ECO:0000259" key="1">
    <source>
        <dbReference type="Pfam" id="PF00535"/>
    </source>
</evidence>
<proteinExistence type="predicted"/>
<dbReference type="InterPro" id="IPR001173">
    <property type="entry name" value="Glyco_trans_2-like"/>
</dbReference>
<gene>
    <name evidence="2" type="ORF">M595_0029</name>
</gene>
<evidence type="ECO:0000313" key="3">
    <source>
        <dbReference type="Proteomes" id="UP000017127"/>
    </source>
</evidence>
<dbReference type="Proteomes" id="UP000017127">
    <property type="component" value="Unassembled WGS sequence"/>
</dbReference>
<organism evidence="2 3">
    <name type="scientific">Lyngbya aestuarii BL J</name>
    <dbReference type="NCBI Taxonomy" id="1348334"/>
    <lineage>
        <taxon>Bacteria</taxon>
        <taxon>Bacillati</taxon>
        <taxon>Cyanobacteriota</taxon>
        <taxon>Cyanophyceae</taxon>
        <taxon>Oscillatoriophycideae</taxon>
        <taxon>Oscillatoriales</taxon>
        <taxon>Microcoleaceae</taxon>
        <taxon>Lyngbya</taxon>
    </lineage>
</organism>
<keyword evidence="3" id="KW-1185">Reference proteome</keyword>
<dbReference type="AlphaFoldDB" id="U7QS94"/>
<accession>U7QS94</accession>
<dbReference type="PANTHER" id="PTHR43685">
    <property type="entry name" value="GLYCOSYLTRANSFERASE"/>
    <property type="match status" value="1"/>
</dbReference>
<evidence type="ECO:0000313" key="2">
    <source>
        <dbReference type="EMBL" id="ERT09960.1"/>
    </source>
</evidence>
<dbReference type="PATRIC" id="fig|1348334.3.peg.29"/>
<dbReference type="InterPro" id="IPR029044">
    <property type="entry name" value="Nucleotide-diphossugar_trans"/>
</dbReference>
<dbReference type="OrthoDB" id="9812327at2"/>
<dbReference type="RefSeq" id="WP_023064021.1">
    <property type="nucleotide sequence ID" value="NZ_AUZM01000001.1"/>
</dbReference>
<dbReference type="InterPro" id="IPR050834">
    <property type="entry name" value="Glycosyltransf_2"/>
</dbReference>
<dbReference type="Pfam" id="PF00535">
    <property type="entry name" value="Glycos_transf_2"/>
    <property type="match status" value="1"/>
</dbReference>
<dbReference type="SUPFAM" id="SSF53448">
    <property type="entry name" value="Nucleotide-diphospho-sugar transferases"/>
    <property type="match status" value="1"/>
</dbReference>
<protein>
    <submittedName>
        <fullName evidence="2">Glycosyl transferase 2 family protein</fullName>
    </submittedName>
</protein>
<dbReference type="EMBL" id="AUZM01000001">
    <property type="protein sequence ID" value="ERT09960.1"/>
    <property type="molecule type" value="Genomic_DNA"/>
</dbReference>
<sequence length="387" mass="44132">MSNHFPLVSVVIPSYNAQAFISRTLESVLCQTYTNLEVIVVDDGSQDQTAEIVQRFAQQDKRVTLLQQLNLGVAAARNLGIEQSKGEFIAPIDADDIWYPQNIEKQVQCFLTSKPSVGLVYSWTVDIDENDVLTGGFRAARIEEDVYVTLLCHDFVANASCVLIRRSCLEKTGSYNTKLREQNGQGGEDWDLYLRMAEHYQFRVVPEFLVAYRKHSHSMSCDCVSMAKSRELIWESISQKYPQMPAIIQQLSNSSFYMYLASASSRTGQHQSTLFWVYKALKTDCITPFLRLGLYILPLKSILMILTQPILSKIANKNQFLIKLKPSYPKSNRPVKTIEEMTQQQVNTNIKVIAEKILHHILPLLLGTPQTWQTLNFNRHEQISNIS</sequence>
<reference evidence="2 3" key="1">
    <citation type="journal article" date="2013" name="Front. Microbiol.">
        <title>Comparative genomic analyses of the cyanobacterium, Lyngbya aestuarii BL J, a powerful hydrogen producer.</title>
        <authorList>
            <person name="Kothari A."/>
            <person name="Vaughn M."/>
            <person name="Garcia-Pichel F."/>
        </authorList>
    </citation>
    <scope>NUCLEOTIDE SEQUENCE [LARGE SCALE GENOMIC DNA]</scope>
    <source>
        <strain evidence="2 3">BL J</strain>
    </source>
</reference>
<dbReference type="CDD" id="cd00761">
    <property type="entry name" value="Glyco_tranf_GTA_type"/>
    <property type="match status" value="1"/>
</dbReference>
<name>U7QS94_9CYAN</name>
<feature type="domain" description="Glycosyltransferase 2-like" evidence="1">
    <location>
        <begin position="9"/>
        <end position="171"/>
    </location>
</feature>
<keyword evidence="2" id="KW-0808">Transferase</keyword>
<dbReference type="Gene3D" id="3.90.550.10">
    <property type="entry name" value="Spore Coat Polysaccharide Biosynthesis Protein SpsA, Chain A"/>
    <property type="match status" value="1"/>
</dbReference>
<comment type="caution">
    <text evidence="2">The sequence shown here is derived from an EMBL/GenBank/DDBJ whole genome shotgun (WGS) entry which is preliminary data.</text>
</comment>
<dbReference type="PANTHER" id="PTHR43685:SF2">
    <property type="entry name" value="GLYCOSYLTRANSFERASE 2-LIKE DOMAIN-CONTAINING PROTEIN"/>
    <property type="match status" value="1"/>
</dbReference>